<accession>A0A369QPD5</accession>
<evidence type="ECO:0000256" key="2">
    <source>
        <dbReference type="ARBA" id="ARBA00023125"/>
    </source>
</evidence>
<dbReference type="GO" id="GO:0043565">
    <property type="term" value="F:sequence-specific DNA binding"/>
    <property type="evidence" value="ECO:0007669"/>
    <property type="project" value="InterPro"/>
</dbReference>
<dbReference type="PANTHER" id="PTHR43280:SF2">
    <property type="entry name" value="HTH-TYPE TRANSCRIPTIONAL REGULATOR EXSA"/>
    <property type="match status" value="1"/>
</dbReference>
<dbReference type="Proteomes" id="UP000253919">
    <property type="component" value="Unassembled WGS sequence"/>
</dbReference>
<protein>
    <submittedName>
        <fullName evidence="5">HTH-type transcriptional activator Btr</fullName>
    </submittedName>
</protein>
<organism evidence="5 6">
    <name type="scientific">Adhaeribacter pallidiroseus</name>
    <dbReference type="NCBI Taxonomy" id="2072847"/>
    <lineage>
        <taxon>Bacteria</taxon>
        <taxon>Pseudomonadati</taxon>
        <taxon>Bacteroidota</taxon>
        <taxon>Cytophagia</taxon>
        <taxon>Cytophagales</taxon>
        <taxon>Hymenobacteraceae</taxon>
        <taxon>Adhaeribacter</taxon>
    </lineage>
</organism>
<name>A0A369QPD5_9BACT</name>
<dbReference type="InterPro" id="IPR014710">
    <property type="entry name" value="RmlC-like_jellyroll"/>
</dbReference>
<dbReference type="Gene3D" id="2.60.120.10">
    <property type="entry name" value="Jelly Rolls"/>
    <property type="match status" value="1"/>
</dbReference>
<evidence type="ECO:0000313" key="6">
    <source>
        <dbReference type="Proteomes" id="UP000253919"/>
    </source>
</evidence>
<dbReference type="OrthoDB" id="2569619at2"/>
<dbReference type="InterPro" id="IPR018060">
    <property type="entry name" value="HTH_AraC"/>
</dbReference>
<dbReference type="AlphaFoldDB" id="A0A369QPD5"/>
<dbReference type="Gene3D" id="1.10.10.60">
    <property type="entry name" value="Homeodomain-like"/>
    <property type="match status" value="2"/>
</dbReference>
<dbReference type="SUPFAM" id="SSF51215">
    <property type="entry name" value="Regulatory protein AraC"/>
    <property type="match status" value="1"/>
</dbReference>
<dbReference type="EMBL" id="QASA01000001">
    <property type="protein sequence ID" value="RDC66192.1"/>
    <property type="molecule type" value="Genomic_DNA"/>
</dbReference>
<dbReference type="GO" id="GO:0003700">
    <property type="term" value="F:DNA-binding transcription factor activity"/>
    <property type="evidence" value="ECO:0007669"/>
    <property type="project" value="InterPro"/>
</dbReference>
<proteinExistence type="predicted"/>
<sequence length="289" mass="33718">MKKESLHEPFSLVFKTLDECPQMEHQHNFFELIFILSGTGVQCINQNKFTYGRNHMFLITPEDCHSFEIHTTTEFFFLRFNDIYIQQSGLHTDNIQRLEYILQNASHQPGCILKNQVDKTLVRPLVEAIFREYVNRDLYNQALIQQLINTLIVVVARNIAKYLPEQVHAGTDVKALDIINYIQNNIYFPEKTRAEMISQHFGISETYLGRFLKKHTGESLQQYLTNYRVKLIEARLQHSDKRLNEIADELGFTDESHLNKFFRKNRGLSPSAFRKAVAKPAPVKVAVVR</sequence>
<keyword evidence="6" id="KW-1185">Reference proteome</keyword>
<dbReference type="RefSeq" id="WP_115375087.1">
    <property type="nucleotide sequence ID" value="NZ_QASA01000001.1"/>
</dbReference>
<reference evidence="5 6" key="1">
    <citation type="submission" date="2018-04" db="EMBL/GenBank/DDBJ databases">
        <title>Adhaeribacter sp. HMF7616 genome sequencing and assembly.</title>
        <authorList>
            <person name="Kang H."/>
            <person name="Kang J."/>
            <person name="Cha I."/>
            <person name="Kim H."/>
            <person name="Joh K."/>
        </authorList>
    </citation>
    <scope>NUCLEOTIDE SEQUENCE [LARGE SCALE GENOMIC DNA]</scope>
    <source>
        <strain evidence="5 6">HMF7616</strain>
    </source>
</reference>
<evidence type="ECO:0000259" key="4">
    <source>
        <dbReference type="PROSITE" id="PS01124"/>
    </source>
</evidence>
<dbReference type="Pfam" id="PF02311">
    <property type="entry name" value="AraC_binding"/>
    <property type="match status" value="1"/>
</dbReference>
<evidence type="ECO:0000313" key="5">
    <source>
        <dbReference type="EMBL" id="RDC66192.1"/>
    </source>
</evidence>
<feature type="domain" description="HTH araC/xylS-type" evidence="4">
    <location>
        <begin position="176"/>
        <end position="276"/>
    </location>
</feature>
<keyword evidence="2" id="KW-0238">DNA-binding</keyword>
<dbReference type="SUPFAM" id="SSF46689">
    <property type="entry name" value="Homeodomain-like"/>
    <property type="match status" value="1"/>
</dbReference>
<dbReference type="InterPro" id="IPR037923">
    <property type="entry name" value="HTH-like"/>
</dbReference>
<dbReference type="PANTHER" id="PTHR43280">
    <property type="entry name" value="ARAC-FAMILY TRANSCRIPTIONAL REGULATOR"/>
    <property type="match status" value="1"/>
</dbReference>
<keyword evidence="1" id="KW-0805">Transcription regulation</keyword>
<dbReference type="PROSITE" id="PS00041">
    <property type="entry name" value="HTH_ARAC_FAMILY_1"/>
    <property type="match status" value="1"/>
</dbReference>
<dbReference type="InterPro" id="IPR009057">
    <property type="entry name" value="Homeodomain-like_sf"/>
</dbReference>
<gene>
    <name evidence="5" type="ORF">AHMF7616_04823</name>
</gene>
<dbReference type="InterPro" id="IPR003313">
    <property type="entry name" value="AraC-bd"/>
</dbReference>
<keyword evidence="3" id="KW-0804">Transcription</keyword>
<dbReference type="SMART" id="SM00342">
    <property type="entry name" value="HTH_ARAC"/>
    <property type="match status" value="1"/>
</dbReference>
<dbReference type="PROSITE" id="PS01124">
    <property type="entry name" value="HTH_ARAC_FAMILY_2"/>
    <property type="match status" value="1"/>
</dbReference>
<evidence type="ECO:0000256" key="3">
    <source>
        <dbReference type="ARBA" id="ARBA00023163"/>
    </source>
</evidence>
<dbReference type="InterPro" id="IPR018062">
    <property type="entry name" value="HTH_AraC-typ_CS"/>
</dbReference>
<dbReference type="Pfam" id="PF12833">
    <property type="entry name" value="HTH_18"/>
    <property type="match status" value="1"/>
</dbReference>
<evidence type="ECO:0000256" key="1">
    <source>
        <dbReference type="ARBA" id="ARBA00023015"/>
    </source>
</evidence>
<comment type="caution">
    <text evidence="5">The sequence shown here is derived from an EMBL/GenBank/DDBJ whole genome shotgun (WGS) entry which is preliminary data.</text>
</comment>